<name>A0A1Q5PAH5_9BACT</name>
<dbReference type="AlphaFoldDB" id="A0A1Q5PAH5"/>
<dbReference type="Proteomes" id="UP000186551">
    <property type="component" value="Unassembled WGS sequence"/>
</dbReference>
<gene>
    <name evidence="1" type="ORF">A3841_04360</name>
</gene>
<protein>
    <submittedName>
        <fullName evidence="1">Uncharacterized protein</fullName>
    </submittedName>
</protein>
<proteinExistence type="predicted"/>
<reference evidence="1 2" key="1">
    <citation type="submission" date="2016-03" db="EMBL/GenBank/DDBJ databases">
        <title>Genome sequence of Pontibacter sp. nov., of the family cytophagaceae, isolated from marine sediment of the Yellow Sea, China.</title>
        <authorList>
            <person name="Zhang G."/>
            <person name="Zhang R."/>
        </authorList>
    </citation>
    <scope>NUCLEOTIDE SEQUENCE [LARGE SCALE GENOMIC DNA]</scope>
    <source>
        <strain evidence="1 2">S10-8</strain>
    </source>
</reference>
<evidence type="ECO:0000313" key="1">
    <source>
        <dbReference type="EMBL" id="OKL39181.1"/>
    </source>
</evidence>
<sequence length="194" mass="22031">MRKFILNSKPKTMEDALIVKLNESQRNELVSYYRGKLNELESQANNYRDLLRQLTSPSGESNYVESNHAPIAKPIYVPAPSQASVFTDNPEHSAAIKDYKQTWSWSMKIKYVIASNGRCLTSREIVDQLSLFDTSLTKVADPMSSVSGSISAKISKGVIFDRYRPYDGAEYYTGLKEWFDEDGELIDENHRGSE</sequence>
<comment type="caution">
    <text evidence="1">The sequence shown here is derived from an EMBL/GenBank/DDBJ whole genome shotgun (WGS) entry which is preliminary data.</text>
</comment>
<keyword evidence="2" id="KW-1185">Reference proteome</keyword>
<organism evidence="1 2">
    <name type="scientific">Pontibacter flavimaris</name>
    <dbReference type="NCBI Taxonomy" id="1797110"/>
    <lineage>
        <taxon>Bacteria</taxon>
        <taxon>Pseudomonadati</taxon>
        <taxon>Bacteroidota</taxon>
        <taxon>Cytophagia</taxon>
        <taxon>Cytophagales</taxon>
        <taxon>Hymenobacteraceae</taxon>
        <taxon>Pontibacter</taxon>
    </lineage>
</organism>
<evidence type="ECO:0000313" key="2">
    <source>
        <dbReference type="Proteomes" id="UP000186551"/>
    </source>
</evidence>
<dbReference type="EMBL" id="LVWA01000010">
    <property type="protein sequence ID" value="OKL39181.1"/>
    <property type="molecule type" value="Genomic_DNA"/>
</dbReference>
<accession>A0A1Q5PAH5</accession>